<dbReference type="SUPFAM" id="SSF46894">
    <property type="entry name" value="C-terminal effector domain of the bipartite response regulators"/>
    <property type="match status" value="1"/>
</dbReference>
<dbReference type="InterPro" id="IPR016032">
    <property type="entry name" value="Sig_transdc_resp-reg_C-effctor"/>
</dbReference>
<evidence type="ECO:0000313" key="2">
    <source>
        <dbReference type="EMBL" id="ONM46522.1"/>
    </source>
</evidence>
<dbReference type="GO" id="GO:0006355">
    <property type="term" value="P:regulation of DNA-templated transcription"/>
    <property type="evidence" value="ECO:0007669"/>
    <property type="project" value="InterPro"/>
</dbReference>
<dbReference type="InterPro" id="IPR011990">
    <property type="entry name" value="TPR-like_helical_dom_sf"/>
</dbReference>
<dbReference type="Gene3D" id="3.40.50.300">
    <property type="entry name" value="P-loop containing nucleotide triphosphate hydrolases"/>
    <property type="match status" value="1"/>
</dbReference>
<dbReference type="PROSITE" id="PS50043">
    <property type="entry name" value="HTH_LUXR_2"/>
    <property type="match status" value="1"/>
</dbReference>
<accession>A0A1W0B527</accession>
<sequence>MERLGQLLSGTARLITLVGPGGIGKTRLAAEALRSLHRGEQRPVYWSGLADIERDSDTVEQDVLRSVGRTDVTDPSTLDVLVRSFTDGAGADRSILVLDNCEHVLAGVGRVVTALLGAVPGLTILATSREPIGWVDEYLLTVPPLPPRHALELFRQRAELTGRPIPDEPGVLTIAAQICRHVDHSPLFIRLAAARLRHRSAAMVLGELTGDADDKRMRWSHSARSGIDVRHRGVYDVLAWSFELCSEPERRLLERMSVFAAGYETDSAESLRNGIDLDAVVAVCADPVLPAEQVEHLLERLVERSLVATHITETRARWYLVESVRVFAWGRLRRHDPDLASRLAGRHRRYYRDRVVAGQSLRYGPREQAWLAWARSSWDNILLGIEPGPVDPGEAMIGLETAGVLLSRWIPFRAASVLGWHALWRGRGGYAGRLFDGCAATDYLPGPDPRLCLRDTADSANGLPAAVEWIWGLELMLIGIDPRAITVLERASRKFAASGDRVGAERSEVLLALASAVLGDQEEALASTERYLLRSESSGSPMSLSWAQIARAVALAEHGRVEEAMEMTHLVLTRYGAEEDTWTTNWAVGAHIMALARLLTDRAHSTRAAADLAADTARLIGGYKAGHRSVGIEIDGIPMVAAGLRRAAAAACAVIGEQAYAAAERDGAVFEPESGELPRFAAATPPPAITATPRSQAPQLTCGLWSALSRAEREVAVFAAAGWPNSAIADERHSSVRTVDAQVASIRQKLMISSRNDIVRYVPDELAERVRCYASECRRGRRSARRSAQRQV</sequence>
<organism evidence="2 3">
    <name type="scientific">Nocardia donostiensis</name>
    <dbReference type="NCBI Taxonomy" id="1538463"/>
    <lineage>
        <taxon>Bacteria</taxon>
        <taxon>Bacillati</taxon>
        <taxon>Actinomycetota</taxon>
        <taxon>Actinomycetes</taxon>
        <taxon>Mycobacteriales</taxon>
        <taxon>Nocardiaceae</taxon>
        <taxon>Nocardia</taxon>
    </lineage>
</organism>
<dbReference type="InterPro" id="IPR036388">
    <property type="entry name" value="WH-like_DNA-bd_sf"/>
</dbReference>
<dbReference type="Proteomes" id="UP000188836">
    <property type="component" value="Unassembled WGS sequence"/>
</dbReference>
<dbReference type="PANTHER" id="PTHR47691:SF3">
    <property type="entry name" value="HTH-TYPE TRANSCRIPTIONAL REGULATOR RV0890C-RELATED"/>
    <property type="match status" value="1"/>
</dbReference>
<comment type="caution">
    <text evidence="2">The sequence shown here is derived from an EMBL/GenBank/DDBJ whole genome shotgun (WGS) entry which is preliminary data.</text>
</comment>
<dbReference type="CDD" id="cd06170">
    <property type="entry name" value="LuxR_C_like"/>
    <property type="match status" value="1"/>
</dbReference>
<keyword evidence="3" id="KW-1185">Reference proteome</keyword>
<dbReference type="EMBL" id="MUMY01000023">
    <property type="protein sequence ID" value="ONM46522.1"/>
    <property type="molecule type" value="Genomic_DNA"/>
</dbReference>
<protein>
    <recommendedName>
        <fullName evidence="1">HTH luxR-type domain-containing protein</fullName>
    </recommendedName>
</protein>
<name>A0A1W0B527_9NOCA</name>
<evidence type="ECO:0000313" key="3">
    <source>
        <dbReference type="Proteomes" id="UP000188836"/>
    </source>
</evidence>
<gene>
    <name evidence="2" type="ORF">B0T46_22315</name>
</gene>
<dbReference type="Pfam" id="PF00196">
    <property type="entry name" value="GerE"/>
    <property type="match status" value="1"/>
</dbReference>
<proteinExistence type="predicted"/>
<dbReference type="Gene3D" id="1.10.10.10">
    <property type="entry name" value="Winged helix-like DNA-binding domain superfamily/Winged helix DNA-binding domain"/>
    <property type="match status" value="1"/>
</dbReference>
<dbReference type="SUPFAM" id="SSF52540">
    <property type="entry name" value="P-loop containing nucleoside triphosphate hydrolases"/>
    <property type="match status" value="1"/>
</dbReference>
<reference evidence="2 3" key="1">
    <citation type="journal article" date="2016" name="Antonie Van Leeuwenhoek">
        <title>Nocardia donostiensis sp. nov., isolated from human respiratory specimens.</title>
        <authorList>
            <person name="Ercibengoa M."/>
            <person name="Bell M."/>
            <person name="Marimon J.M."/>
            <person name="Humrighouse B."/>
            <person name="Klenk H.P."/>
            <person name="Potter G."/>
            <person name="Perez-Trallero E."/>
        </authorList>
    </citation>
    <scope>NUCLEOTIDE SEQUENCE [LARGE SCALE GENOMIC DNA]</scope>
    <source>
        <strain evidence="2 3">X1655</strain>
    </source>
</reference>
<dbReference type="PANTHER" id="PTHR47691">
    <property type="entry name" value="REGULATOR-RELATED"/>
    <property type="match status" value="1"/>
</dbReference>
<dbReference type="SUPFAM" id="SSF48452">
    <property type="entry name" value="TPR-like"/>
    <property type="match status" value="1"/>
</dbReference>
<dbReference type="AlphaFoldDB" id="A0A1W0B527"/>
<evidence type="ECO:0000259" key="1">
    <source>
        <dbReference type="PROSITE" id="PS50043"/>
    </source>
</evidence>
<feature type="domain" description="HTH luxR-type" evidence="1">
    <location>
        <begin position="701"/>
        <end position="766"/>
    </location>
</feature>
<dbReference type="SMART" id="SM00421">
    <property type="entry name" value="HTH_LUXR"/>
    <property type="match status" value="1"/>
</dbReference>
<dbReference type="InterPro" id="IPR000792">
    <property type="entry name" value="Tscrpt_reg_LuxR_C"/>
</dbReference>
<dbReference type="InterPro" id="IPR027417">
    <property type="entry name" value="P-loop_NTPase"/>
</dbReference>
<dbReference type="GO" id="GO:0003677">
    <property type="term" value="F:DNA binding"/>
    <property type="evidence" value="ECO:0007669"/>
    <property type="project" value="InterPro"/>
</dbReference>
<dbReference type="STRING" id="1538463.B0T36_03235"/>